<evidence type="ECO:0000313" key="7">
    <source>
        <dbReference type="EMBL" id="TQS42751.1"/>
    </source>
</evidence>
<feature type="transmembrane region" description="Helical" evidence="6">
    <location>
        <begin position="57"/>
        <end position="76"/>
    </location>
</feature>
<dbReference type="InterPro" id="IPR002293">
    <property type="entry name" value="AA/rel_permease1"/>
</dbReference>
<feature type="transmembrane region" description="Helical" evidence="6">
    <location>
        <begin position="204"/>
        <end position="225"/>
    </location>
</feature>
<dbReference type="InterPro" id="IPR050367">
    <property type="entry name" value="APC_superfamily"/>
</dbReference>
<reference evidence="7 8" key="1">
    <citation type="submission" date="2019-07" db="EMBL/GenBank/DDBJ databases">
        <title>Cryptosporangium phraense sp. nov., isolated from plant litter.</title>
        <authorList>
            <person name="Suriyachadkun C."/>
        </authorList>
    </citation>
    <scope>NUCLEOTIDE SEQUENCE [LARGE SCALE GENOMIC DNA]</scope>
    <source>
        <strain evidence="7 8">A-T 5661</strain>
    </source>
</reference>
<keyword evidence="8" id="KW-1185">Reference proteome</keyword>
<evidence type="ECO:0000256" key="3">
    <source>
        <dbReference type="ARBA" id="ARBA00022692"/>
    </source>
</evidence>
<feature type="transmembrane region" description="Helical" evidence="6">
    <location>
        <begin position="415"/>
        <end position="437"/>
    </location>
</feature>
<name>A0A545ANB7_9ACTN</name>
<dbReference type="PIRSF" id="PIRSF006060">
    <property type="entry name" value="AA_transporter"/>
    <property type="match status" value="1"/>
</dbReference>
<dbReference type="Gene3D" id="1.20.1740.10">
    <property type="entry name" value="Amino acid/polyamine transporter I"/>
    <property type="match status" value="1"/>
</dbReference>
<protein>
    <submittedName>
        <fullName evidence="7">APC family permease</fullName>
    </submittedName>
</protein>
<feature type="transmembrane region" description="Helical" evidence="6">
    <location>
        <begin position="22"/>
        <end position="45"/>
    </location>
</feature>
<feature type="transmembrane region" description="Helical" evidence="6">
    <location>
        <begin position="304"/>
        <end position="325"/>
    </location>
</feature>
<dbReference type="AlphaFoldDB" id="A0A545ANB7"/>
<keyword evidence="2" id="KW-1003">Cell membrane</keyword>
<organism evidence="7 8">
    <name type="scientific">Cryptosporangium phraense</name>
    <dbReference type="NCBI Taxonomy" id="2593070"/>
    <lineage>
        <taxon>Bacteria</taxon>
        <taxon>Bacillati</taxon>
        <taxon>Actinomycetota</taxon>
        <taxon>Actinomycetes</taxon>
        <taxon>Cryptosporangiales</taxon>
        <taxon>Cryptosporangiaceae</taxon>
        <taxon>Cryptosporangium</taxon>
    </lineage>
</organism>
<evidence type="ECO:0000256" key="5">
    <source>
        <dbReference type="ARBA" id="ARBA00023136"/>
    </source>
</evidence>
<evidence type="ECO:0000256" key="2">
    <source>
        <dbReference type="ARBA" id="ARBA00022475"/>
    </source>
</evidence>
<feature type="transmembrane region" description="Helical" evidence="6">
    <location>
        <begin position="346"/>
        <end position="367"/>
    </location>
</feature>
<keyword evidence="4 6" id="KW-1133">Transmembrane helix</keyword>
<dbReference type="Pfam" id="PF13520">
    <property type="entry name" value="AA_permease_2"/>
    <property type="match status" value="1"/>
</dbReference>
<dbReference type="PANTHER" id="PTHR42770">
    <property type="entry name" value="AMINO ACID TRANSPORTER-RELATED"/>
    <property type="match status" value="1"/>
</dbReference>
<proteinExistence type="predicted"/>
<feature type="transmembrane region" description="Helical" evidence="6">
    <location>
        <begin position="245"/>
        <end position="264"/>
    </location>
</feature>
<accession>A0A545ANB7</accession>
<comment type="caution">
    <text evidence="7">The sequence shown here is derived from an EMBL/GenBank/DDBJ whole genome shotgun (WGS) entry which is preliminary data.</text>
</comment>
<feature type="transmembrane region" description="Helical" evidence="6">
    <location>
        <begin position="373"/>
        <end position="403"/>
    </location>
</feature>
<dbReference type="PANTHER" id="PTHR42770:SF16">
    <property type="entry name" value="AMINO ACID PERMEASE"/>
    <property type="match status" value="1"/>
</dbReference>
<evidence type="ECO:0000256" key="1">
    <source>
        <dbReference type="ARBA" id="ARBA00004651"/>
    </source>
</evidence>
<keyword evidence="3 6" id="KW-0812">Transmembrane</keyword>
<sequence>MPSSGSGVPTGRVAAALAADRLGVLAIVAVTLGAAAPLTTVAGAVPSAFAVTGLVPLSAAFIVVGAVLALFATGYVRMARLIRNPGAFYAYVRHGLGVPMGLATALIAVLGYGAFVSAAFGGLGAAAEGFVAAEWGSSPPWWAWSLAGWILVTVLGVLRVDLSGWVLMALLAAETAVVLLFLVVNVSHPASSGSLPVAVSWSPRALLVGGAAVLMVLAVTAFTGFEATAVFTEEARNPASTVPRATWLTLGLMTAVYALSAWAITVAAGPRGVVTYAQHHAGDTVFALAAQAVPSMIVTVARGLFVTSVFAALLSFHMFVSRYLFALGREGVLPPALGRAGLRSGVPRNASLTVSAVGLIVVAIYAVGGWDPLLSLFYCGGALGGFAVLLLITITACAVVVFLARRPEIRPRRGAMIASAISAVTLGAVVVLAVLHFDVLLGVAPTDPLRWVLPGAYGVVAMVGIAWAAYLRKTRPEIYAQLGFGVHAPPRNVARVTAAGHPQSASARASAGEAR</sequence>
<dbReference type="GO" id="GO:0005886">
    <property type="term" value="C:plasma membrane"/>
    <property type="evidence" value="ECO:0007669"/>
    <property type="project" value="UniProtKB-SubCell"/>
</dbReference>
<dbReference type="OrthoDB" id="137613at2"/>
<dbReference type="GO" id="GO:0022857">
    <property type="term" value="F:transmembrane transporter activity"/>
    <property type="evidence" value="ECO:0007669"/>
    <property type="project" value="InterPro"/>
</dbReference>
<feature type="transmembrane region" description="Helical" evidence="6">
    <location>
        <begin position="165"/>
        <end position="184"/>
    </location>
</feature>
<dbReference type="EMBL" id="VIRS01000016">
    <property type="protein sequence ID" value="TQS42751.1"/>
    <property type="molecule type" value="Genomic_DNA"/>
</dbReference>
<evidence type="ECO:0000256" key="4">
    <source>
        <dbReference type="ARBA" id="ARBA00022989"/>
    </source>
</evidence>
<evidence type="ECO:0000313" key="8">
    <source>
        <dbReference type="Proteomes" id="UP000317982"/>
    </source>
</evidence>
<keyword evidence="5 6" id="KW-0472">Membrane</keyword>
<feature type="transmembrane region" description="Helical" evidence="6">
    <location>
        <begin position="449"/>
        <end position="471"/>
    </location>
</feature>
<comment type="subcellular location">
    <subcellularLocation>
        <location evidence="1">Cell membrane</location>
        <topology evidence="1">Multi-pass membrane protein</topology>
    </subcellularLocation>
</comment>
<dbReference type="Proteomes" id="UP000317982">
    <property type="component" value="Unassembled WGS sequence"/>
</dbReference>
<evidence type="ECO:0000256" key="6">
    <source>
        <dbReference type="SAM" id="Phobius"/>
    </source>
</evidence>
<feature type="transmembrane region" description="Helical" evidence="6">
    <location>
        <begin position="141"/>
        <end position="158"/>
    </location>
</feature>
<feature type="transmembrane region" description="Helical" evidence="6">
    <location>
        <begin position="96"/>
        <end position="121"/>
    </location>
</feature>
<gene>
    <name evidence="7" type="ORF">FL583_22055</name>
</gene>
<dbReference type="InParanoid" id="A0A545ANB7"/>